<accession>A0ABW0PAC4</accession>
<evidence type="ECO:0000313" key="9">
    <source>
        <dbReference type="EMBL" id="MFC5509430.1"/>
    </source>
</evidence>
<comment type="subcellular location">
    <subcellularLocation>
        <location evidence="1 7">Cell membrane</location>
        <topology evidence="1 7">Multi-pass membrane protein</topology>
    </subcellularLocation>
</comment>
<feature type="transmembrane region" description="Helical" evidence="7">
    <location>
        <begin position="21"/>
        <end position="39"/>
    </location>
</feature>
<evidence type="ECO:0000256" key="2">
    <source>
        <dbReference type="ARBA" id="ARBA00022448"/>
    </source>
</evidence>
<evidence type="ECO:0000256" key="1">
    <source>
        <dbReference type="ARBA" id="ARBA00004651"/>
    </source>
</evidence>
<evidence type="ECO:0000256" key="3">
    <source>
        <dbReference type="ARBA" id="ARBA00022475"/>
    </source>
</evidence>
<feature type="transmembrane region" description="Helical" evidence="7">
    <location>
        <begin position="142"/>
        <end position="161"/>
    </location>
</feature>
<sequence length="271" mass="29316">MNQAAGSMPSRTTPWKRPSEGQAVMLTRIAIVLAIVIGWESLARSGLLYRDVVPPLPLIGRELAMLLIDRGFYHNLAVTFGEVALAVAIGGGAGVLVGIVLGRDRFLSSAYEPLLHYLGPTPKIIFFPIMIMWFGVGPGSKVAMGALSCFFPVAVSVAASMREIDRVLIRVGMTFRLTSAQMLTKIYIPAMRLPVINGMRIGLGVAIVGTLLAETKLANQGLGYAVIQTYTTFNMPRMYALLLIVFLLAVGVNSVLGRYTEVRMAKKRSDG</sequence>
<keyword evidence="5 7" id="KW-1133">Transmembrane helix</keyword>
<comment type="similarity">
    <text evidence="7">Belongs to the binding-protein-dependent transport system permease family.</text>
</comment>
<dbReference type="EMBL" id="JBHSLU010000164">
    <property type="protein sequence ID" value="MFC5509430.1"/>
    <property type="molecule type" value="Genomic_DNA"/>
</dbReference>
<dbReference type="Proteomes" id="UP001596060">
    <property type="component" value="Unassembled WGS sequence"/>
</dbReference>
<dbReference type="Pfam" id="PF00528">
    <property type="entry name" value="BPD_transp_1"/>
    <property type="match status" value="1"/>
</dbReference>
<keyword evidence="3" id="KW-1003">Cell membrane</keyword>
<evidence type="ECO:0000256" key="4">
    <source>
        <dbReference type="ARBA" id="ARBA00022692"/>
    </source>
</evidence>
<dbReference type="PROSITE" id="PS50928">
    <property type="entry name" value="ABC_TM1"/>
    <property type="match status" value="1"/>
</dbReference>
<feature type="transmembrane region" description="Helical" evidence="7">
    <location>
        <begin position="238"/>
        <end position="259"/>
    </location>
</feature>
<evidence type="ECO:0000256" key="7">
    <source>
        <dbReference type="RuleBase" id="RU363032"/>
    </source>
</evidence>
<proteinExistence type="inferred from homology"/>
<gene>
    <name evidence="9" type="ORF">ACFPN9_29895</name>
</gene>
<evidence type="ECO:0000313" key="10">
    <source>
        <dbReference type="Proteomes" id="UP001596060"/>
    </source>
</evidence>
<dbReference type="SUPFAM" id="SSF161098">
    <property type="entry name" value="MetI-like"/>
    <property type="match status" value="1"/>
</dbReference>
<dbReference type="InterPro" id="IPR035906">
    <property type="entry name" value="MetI-like_sf"/>
</dbReference>
<dbReference type="PANTHER" id="PTHR30151:SF0">
    <property type="entry name" value="ABC TRANSPORTER PERMEASE PROTEIN MJ0413-RELATED"/>
    <property type="match status" value="1"/>
</dbReference>
<evidence type="ECO:0000259" key="8">
    <source>
        <dbReference type="PROSITE" id="PS50928"/>
    </source>
</evidence>
<dbReference type="RefSeq" id="WP_377818154.1">
    <property type="nucleotide sequence ID" value="NZ_JBHSLU010000164.1"/>
</dbReference>
<dbReference type="PANTHER" id="PTHR30151">
    <property type="entry name" value="ALKANE SULFONATE ABC TRANSPORTER-RELATED, MEMBRANE SUBUNIT"/>
    <property type="match status" value="1"/>
</dbReference>
<name>A0ABW0PAC4_9HYPH</name>
<feature type="transmembrane region" description="Helical" evidence="7">
    <location>
        <begin position="83"/>
        <end position="102"/>
    </location>
</feature>
<keyword evidence="2 7" id="KW-0813">Transport</keyword>
<feature type="domain" description="ABC transmembrane type-1" evidence="8">
    <location>
        <begin position="72"/>
        <end position="256"/>
    </location>
</feature>
<keyword evidence="10" id="KW-1185">Reference proteome</keyword>
<feature type="transmembrane region" description="Helical" evidence="7">
    <location>
        <begin position="201"/>
        <end position="218"/>
    </location>
</feature>
<feature type="transmembrane region" description="Helical" evidence="7">
    <location>
        <begin position="114"/>
        <end position="136"/>
    </location>
</feature>
<keyword evidence="6 7" id="KW-0472">Membrane</keyword>
<evidence type="ECO:0000256" key="5">
    <source>
        <dbReference type="ARBA" id="ARBA00022989"/>
    </source>
</evidence>
<comment type="caution">
    <text evidence="9">The sequence shown here is derived from an EMBL/GenBank/DDBJ whole genome shotgun (WGS) entry which is preliminary data.</text>
</comment>
<evidence type="ECO:0000256" key="6">
    <source>
        <dbReference type="ARBA" id="ARBA00023136"/>
    </source>
</evidence>
<reference evidence="10" key="1">
    <citation type="journal article" date="2019" name="Int. J. Syst. Evol. Microbiol.">
        <title>The Global Catalogue of Microorganisms (GCM) 10K type strain sequencing project: providing services to taxonomists for standard genome sequencing and annotation.</title>
        <authorList>
            <consortium name="The Broad Institute Genomics Platform"/>
            <consortium name="The Broad Institute Genome Sequencing Center for Infectious Disease"/>
            <person name="Wu L."/>
            <person name="Ma J."/>
        </authorList>
    </citation>
    <scope>NUCLEOTIDE SEQUENCE [LARGE SCALE GENOMIC DNA]</scope>
    <source>
        <strain evidence="10">CCUG 43117</strain>
    </source>
</reference>
<protein>
    <submittedName>
        <fullName evidence="9">ABC transporter permease</fullName>
    </submittedName>
</protein>
<organism evidence="9 10">
    <name type="scientific">Bosea massiliensis</name>
    <dbReference type="NCBI Taxonomy" id="151419"/>
    <lineage>
        <taxon>Bacteria</taxon>
        <taxon>Pseudomonadati</taxon>
        <taxon>Pseudomonadota</taxon>
        <taxon>Alphaproteobacteria</taxon>
        <taxon>Hyphomicrobiales</taxon>
        <taxon>Boseaceae</taxon>
        <taxon>Bosea</taxon>
    </lineage>
</organism>
<keyword evidence="4 7" id="KW-0812">Transmembrane</keyword>
<dbReference type="InterPro" id="IPR000515">
    <property type="entry name" value="MetI-like"/>
</dbReference>
<dbReference type="Gene3D" id="1.10.3720.10">
    <property type="entry name" value="MetI-like"/>
    <property type="match status" value="1"/>
</dbReference>